<name>A0ABC8JSG4_ERUVS</name>
<dbReference type="AlphaFoldDB" id="A0ABC8JSG4"/>
<proteinExistence type="predicted"/>
<dbReference type="Proteomes" id="UP001642260">
    <property type="component" value="Unassembled WGS sequence"/>
</dbReference>
<comment type="caution">
    <text evidence="2">The sequence shown here is derived from an EMBL/GenBank/DDBJ whole genome shotgun (WGS) entry which is preliminary data.</text>
</comment>
<feature type="region of interest" description="Disordered" evidence="1">
    <location>
        <begin position="73"/>
        <end position="97"/>
    </location>
</feature>
<evidence type="ECO:0000256" key="1">
    <source>
        <dbReference type="SAM" id="MobiDB-lite"/>
    </source>
</evidence>
<evidence type="ECO:0000313" key="3">
    <source>
        <dbReference type="Proteomes" id="UP001642260"/>
    </source>
</evidence>
<protein>
    <submittedName>
        <fullName evidence="2">Uncharacterized protein</fullName>
    </submittedName>
</protein>
<evidence type="ECO:0000313" key="2">
    <source>
        <dbReference type="EMBL" id="CAH8338848.1"/>
    </source>
</evidence>
<accession>A0ABC8JSG4</accession>
<sequence length="97" mass="11106">MASRNYVNTLPPVFMNENQLQYQTNTQSNQLHLLGNMGGGCTVDPVNYFSNENLLPMIRSNKRGREAESITNIQRQHKLHNNYTLQEEAPKENLVST</sequence>
<dbReference type="EMBL" id="CAKOAT010141154">
    <property type="protein sequence ID" value="CAH8338848.1"/>
    <property type="molecule type" value="Genomic_DNA"/>
</dbReference>
<reference evidence="2 3" key="1">
    <citation type="submission" date="2022-03" db="EMBL/GenBank/DDBJ databases">
        <authorList>
            <person name="Macdonald S."/>
            <person name="Ahmed S."/>
            <person name="Newling K."/>
        </authorList>
    </citation>
    <scope>NUCLEOTIDE SEQUENCE [LARGE SCALE GENOMIC DNA]</scope>
</reference>
<feature type="non-terminal residue" evidence="2">
    <location>
        <position position="97"/>
    </location>
</feature>
<organism evidence="2 3">
    <name type="scientific">Eruca vesicaria subsp. sativa</name>
    <name type="common">Garden rocket</name>
    <name type="synonym">Eruca sativa</name>
    <dbReference type="NCBI Taxonomy" id="29727"/>
    <lineage>
        <taxon>Eukaryota</taxon>
        <taxon>Viridiplantae</taxon>
        <taxon>Streptophyta</taxon>
        <taxon>Embryophyta</taxon>
        <taxon>Tracheophyta</taxon>
        <taxon>Spermatophyta</taxon>
        <taxon>Magnoliopsida</taxon>
        <taxon>eudicotyledons</taxon>
        <taxon>Gunneridae</taxon>
        <taxon>Pentapetalae</taxon>
        <taxon>rosids</taxon>
        <taxon>malvids</taxon>
        <taxon>Brassicales</taxon>
        <taxon>Brassicaceae</taxon>
        <taxon>Brassiceae</taxon>
        <taxon>Eruca</taxon>
    </lineage>
</organism>
<keyword evidence="3" id="KW-1185">Reference proteome</keyword>
<gene>
    <name evidence="2" type="ORF">ERUC_LOCUS14991</name>
</gene>